<reference evidence="6" key="1">
    <citation type="submission" date="2024-03" db="EMBL/GenBank/DDBJ databases">
        <title>WGS assembly of Saponaria officinalis var. Norfolk2.</title>
        <authorList>
            <person name="Jenkins J."/>
            <person name="Shu S."/>
            <person name="Grimwood J."/>
            <person name="Barry K."/>
            <person name="Goodstein D."/>
            <person name="Schmutz J."/>
            <person name="Leebens-Mack J."/>
            <person name="Osbourn A."/>
        </authorList>
    </citation>
    <scope>NUCLEOTIDE SEQUENCE [LARGE SCALE GENOMIC DNA]</scope>
    <source>
        <strain evidence="6">JIC</strain>
    </source>
</reference>
<keyword evidence="3" id="KW-0472">Membrane</keyword>
<dbReference type="Pfam" id="PF03024">
    <property type="entry name" value="Folate_rec"/>
    <property type="match status" value="1"/>
</dbReference>
<keyword evidence="2" id="KW-1015">Disulfide bond</keyword>
<gene>
    <name evidence="6" type="ORF">RND81_04G207900</name>
</gene>
<evidence type="ECO:0000256" key="1">
    <source>
        <dbReference type="ARBA" id="ARBA00022729"/>
    </source>
</evidence>
<evidence type="ECO:0000259" key="5">
    <source>
        <dbReference type="Pfam" id="PF03024"/>
    </source>
</evidence>
<comment type="caution">
    <text evidence="6">The sequence shown here is derived from an EMBL/GenBank/DDBJ whole genome shotgun (WGS) entry which is preliminary data.</text>
</comment>
<organism evidence="6 7">
    <name type="scientific">Saponaria officinalis</name>
    <name type="common">Common soapwort</name>
    <name type="synonym">Lychnis saponaria</name>
    <dbReference type="NCBI Taxonomy" id="3572"/>
    <lineage>
        <taxon>Eukaryota</taxon>
        <taxon>Viridiplantae</taxon>
        <taxon>Streptophyta</taxon>
        <taxon>Embryophyta</taxon>
        <taxon>Tracheophyta</taxon>
        <taxon>Spermatophyta</taxon>
        <taxon>Magnoliopsida</taxon>
        <taxon>eudicotyledons</taxon>
        <taxon>Gunneridae</taxon>
        <taxon>Pentapetalae</taxon>
        <taxon>Caryophyllales</taxon>
        <taxon>Caryophyllaceae</taxon>
        <taxon>Caryophylleae</taxon>
        <taxon>Saponaria</taxon>
    </lineage>
</organism>
<feature type="chain" id="PRO_5043777392" description="Folate receptor-like domain-containing protein" evidence="4">
    <location>
        <begin position="22"/>
        <end position="287"/>
    </location>
</feature>
<dbReference type="EMBL" id="JBDFQZ010000004">
    <property type="protein sequence ID" value="KAK9735476.1"/>
    <property type="molecule type" value="Genomic_DNA"/>
</dbReference>
<evidence type="ECO:0000313" key="7">
    <source>
        <dbReference type="Proteomes" id="UP001443914"/>
    </source>
</evidence>
<keyword evidence="1 4" id="KW-0732">Signal</keyword>
<dbReference type="PANTHER" id="PTHR37390">
    <property type="entry name" value="OS02G0592500 PROTEIN"/>
    <property type="match status" value="1"/>
</dbReference>
<evidence type="ECO:0000256" key="3">
    <source>
        <dbReference type="SAM" id="Phobius"/>
    </source>
</evidence>
<dbReference type="InterPro" id="IPR018143">
    <property type="entry name" value="Folate_rcpt-like"/>
</dbReference>
<name>A0AAW1LP69_SAPOF</name>
<keyword evidence="3" id="KW-1133">Transmembrane helix</keyword>
<sequence>MKNIHLFLLLFFFNLLLKSLSEKSNGVCVSPGGRFPPFSSEGKSPRKVRDLTLCRVFQRKTCCDVTHTHSALLSIRKLASTGEANEECLHLWELLDCSICDPNVGVKPGPPLICPSFCNRLYEACSDAYFSMDSIRQVLAPCGVGDFVCGRASEWVSNGTELCRAAGFAVQPTGSSGLETSCYGGKVSLDTIAEPWKTSQNRAPEKDSQSGLLDDFQQWLRDMPFTEQVSWAVGGLVLTAGLFFMSKRKSYSQRKNAAAIRAVRIRKLDVDAGRRSSTRTIKKAGSA</sequence>
<evidence type="ECO:0000256" key="2">
    <source>
        <dbReference type="ARBA" id="ARBA00023157"/>
    </source>
</evidence>
<dbReference type="AlphaFoldDB" id="A0AAW1LP69"/>
<feature type="domain" description="Folate receptor-like" evidence="5">
    <location>
        <begin position="41"/>
        <end position="166"/>
    </location>
</feature>
<accession>A0AAW1LP69</accession>
<dbReference type="Proteomes" id="UP001443914">
    <property type="component" value="Unassembled WGS sequence"/>
</dbReference>
<dbReference type="InterPro" id="IPR053305">
    <property type="entry name" value="Folate-binding_rcpt-like"/>
</dbReference>
<evidence type="ECO:0000313" key="6">
    <source>
        <dbReference type="EMBL" id="KAK9735476.1"/>
    </source>
</evidence>
<dbReference type="PANTHER" id="PTHR37390:SF1">
    <property type="entry name" value="FOLATE-BINDING PROTEIN 1"/>
    <property type="match status" value="1"/>
</dbReference>
<proteinExistence type="predicted"/>
<protein>
    <recommendedName>
        <fullName evidence="5">Folate receptor-like domain-containing protein</fullName>
    </recommendedName>
</protein>
<keyword evidence="7" id="KW-1185">Reference proteome</keyword>
<evidence type="ECO:0000256" key="4">
    <source>
        <dbReference type="SAM" id="SignalP"/>
    </source>
</evidence>
<keyword evidence="3" id="KW-0812">Transmembrane</keyword>
<feature type="signal peptide" evidence="4">
    <location>
        <begin position="1"/>
        <end position="21"/>
    </location>
</feature>
<feature type="transmembrane region" description="Helical" evidence="3">
    <location>
        <begin position="229"/>
        <end position="246"/>
    </location>
</feature>